<evidence type="ECO:0000256" key="5">
    <source>
        <dbReference type="ARBA" id="ARBA00023136"/>
    </source>
</evidence>
<dbReference type="EMBL" id="JBHRSZ010000004">
    <property type="protein sequence ID" value="MFC3151658.1"/>
    <property type="molecule type" value="Genomic_DNA"/>
</dbReference>
<gene>
    <name evidence="7" type="ORF">ACFOEK_11530</name>
</gene>
<keyword evidence="2" id="KW-1003">Cell membrane</keyword>
<evidence type="ECO:0000256" key="6">
    <source>
        <dbReference type="SAM" id="Phobius"/>
    </source>
</evidence>
<keyword evidence="8" id="KW-1185">Reference proteome</keyword>
<dbReference type="Pfam" id="PF01810">
    <property type="entry name" value="LysE"/>
    <property type="match status" value="1"/>
</dbReference>
<feature type="transmembrane region" description="Helical" evidence="6">
    <location>
        <begin position="6"/>
        <end position="26"/>
    </location>
</feature>
<comment type="subcellular location">
    <subcellularLocation>
        <location evidence="1">Cell membrane</location>
        <topology evidence="1">Multi-pass membrane protein</topology>
    </subcellularLocation>
</comment>
<evidence type="ECO:0000256" key="2">
    <source>
        <dbReference type="ARBA" id="ARBA00022475"/>
    </source>
</evidence>
<keyword evidence="3 6" id="KW-0812">Transmembrane</keyword>
<feature type="transmembrane region" description="Helical" evidence="6">
    <location>
        <begin position="138"/>
        <end position="159"/>
    </location>
</feature>
<dbReference type="PANTHER" id="PTHR30086">
    <property type="entry name" value="ARGININE EXPORTER PROTEIN ARGO"/>
    <property type="match status" value="1"/>
</dbReference>
<dbReference type="PANTHER" id="PTHR30086:SF20">
    <property type="entry name" value="ARGININE EXPORTER PROTEIN ARGO-RELATED"/>
    <property type="match status" value="1"/>
</dbReference>
<sequence length="197" mass="21438">MTVWLAMALYSLSMSISPGPVNLLALSNGLNHGLARSFSYVSGATIGFITLFFLTGISVSYVSEVLPNIMIVLGSLGTAFIAYIGWQIAKTSQVSKQKNSKDASSFIDGALLQWLNPKAWIASMAGMTAFQIESTESLTVFSGIYFIVCYLSISAWALLGEKLQGLLNNPKKTRRFNQAMGWSLILIAGYLLIKLFD</sequence>
<dbReference type="RefSeq" id="WP_386720834.1">
    <property type="nucleotide sequence ID" value="NZ_JBHRSZ010000004.1"/>
</dbReference>
<comment type="caution">
    <text evidence="7">The sequence shown here is derived from an EMBL/GenBank/DDBJ whole genome shotgun (WGS) entry which is preliminary data.</text>
</comment>
<proteinExistence type="predicted"/>
<evidence type="ECO:0000256" key="4">
    <source>
        <dbReference type="ARBA" id="ARBA00022989"/>
    </source>
</evidence>
<keyword evidence="5 6" id="KW-0472">Membrane</keyword>
<dbReference type="Proteomes" id="UP001595476">
    <property type="component" value="Unassembled WGS sequence"/>
</dbReference>
<organism evidence="7 8">
    <name type="scientific">Litoribrevibacter euphylliae</name>
    <dbReference type="NCBI Taxonomy" id="1834034"/>
    <lineage>
        <taxon>Bacteria</taxon>
        <taxon>Pseudomonadati</taxon>
        <taxon>Pseudomonadota</taxon>
        <taxon>Gammaproteobacteria</taxon>
        <taxon>Oceanospirillales</taxon>
        <taxon>Oceanospirillaceae</taxon>
        <taxon>Litoribrevibacter</taxon>
    </lineage>
</organism>
<feature type="transmembrane region" description="Helical" evidence="6">
    <location>
        <begin position="179"/>
        <end position="196"/>
    </location>
</feature>
<evidence type="ECO:0000256" key="1">
    <source>
        <dbReference type="ARBA" id="ARBA00004651"/>
    </source>
</evidence>
<evidence type="ECO:0000256" key="3">
    <source>
        <dbReference type="ARBA" id="ARBA00022692"/>
    </source>
</evidence>
<reference evidence="8" key="1">
    <citation type="journal article" date="2019" name="Int. J. Syst. Evol. Microbiol.">
        <title>The Global Catalogue of Microorganisms (GCM) 10K type strain sequencing project: providing services to taxonomists for standard genome sequencing and annotation.</title>
        <authorList>
            <consortium name="The Broad Institute Genomics Platform"/>
            <consortium name="The Broad Institute Genome Sequencing Center for Infectious Disease"/>
            <person name="Wu L."/>
            <person name="Ma J."/>
        </authorList>
    </citation>
    <scope>NUCLEOTIDE SEQUENCE [LARGE SCALE GENOMIC DNA]</scope>
    <source>
        <strain evidence="8">KCTC 52438</strain>
    </source>
</reference>
<protein>
    <submittedName>
        <fullName evidence="7">LysE family translocator</fullName>
    </submittedName>
</protein>
<keyword evidence="4 6" id="KW-1133">Transmembrane helix</keyword>
<feature type="transmembrane region" description="Helical" evidence="6">
    <location>
        <begin position="69"/>
        <end position="89"/>
    </location>
</feature>
<feature type="transmembrane region" description="Helical" evidence="6">
    <location>
        <begin position="38"/>
        <end position="63"/>
    </location>
</feature>
<dbReference type="InterPro" id="IPR001123">
    <property type="entry name" value="LeuE-type"/>
</dbReference>
<evidence type="ECO:0000313" key="8">
    <source>
        <dbReference type="Proteomes" id="UP001595476"/>
    </source>
</evidence>
<evidence type="ECO:0000313" key="7">
    <source>
        <dbReference type="EMBL" id="MFC3151658.1"/>
    </source>
</evidence>
<name>A0ABV7HGD0_9GAMM</name>
<accession>A0ABV7HGD0</accession>